<dbReference type="InterPro" id="IPR052336">
    <property type="entry name" value="MlaD_Phospholipid_Transporter"/>
</dbReference>
<evidence type="ECO:0000313" key="3">
    <source>
        <dbReference type="EMBL" id="NMN97441.1"/>
    </source>
</evidence>
<gene>
    <name evidence="3" type="ORF">FGL95_20600</name>
</gene>
<keyword evidence="1" id="KW-0472">Membrane</keyword>
<reference evidence="3 4" key="1">
    <citation type="submission" date="2019-05" db="EMBL/GenBank/DDBJ databases">
        <authorList>
            <person name="Lee S.D."/>
        </authorList>
    </citation>
    <scope>NUCLEOTIDE SEQUENCE [LARGE SCALE GENOMIC DNA]</scope>
    <source>
        <strain evidence="3 4">YC2-7</strain>
    </source>
</reference>
<keyword evidence="1" id="KW-1133">Transmembrane helix</keyword>
<name>A0A848KGZ8_9NOCA</name>
<evidence type="ECO:0000259" key="2">
    <source>
        <dbReference type="Pfam" id="PF02470"/>
    </source>
</evidence>
<comment type="caution">
    <text evidence="3">The sequence shown here is derived from an EMBL/GenBank/DDBJ whole genome shotgun (WGS) entry which is preliminary data.</text>
</comment>
<dbReference type="InterPro" id="IPR003399">
    <property type="entry name" value="Mce/MlaD"/>
</dbReference>
<dbReference type="PANTHER" id="PTHR33371:SF4">
    <property type="entry name" value="INTERMEMBRANE PHOSPHOLIPID TRANSPORT SYSTEM BINDING PROTEIN MLAD"/>
    <property type="match status" value="1"/>
</dbReference>
<sequence length="342" mass="35644">MPLFQDLSGRAASTRALRIRGAVAAVALLLVSGLLFSYSKGYFRDDFELKIDAATLGEGLAAGAEVKFRGLGIGTVTKIETLGYGHQLLDLAIDRNQASALTDNVSARFTSSNVFGSTAIELVNTGGGAPLREGKTLIIGENSTNATVTGVLRRASQLTALFDSDSARALLDTLASNAQAIGPILTSFFDTASLIADNQQRPLADLIQAGASVLDGASDVTEPTIALVQGILDSADYLADPATKDKVRRAISGLDKELVKKVGDLLSVNNANLATVIDAALDVAVPIFASAATIAPTYNKLGTLLDRVKGAFPVVDGNVQLQLDIILTDMPYLLDSLPAGAR</sequence>
<protein>
    <submittedName>
        <fullName evidence="3">MCE family protein</fullName>
    </submittedName>
</protein>
<keyword evidence="4" id="KW-1185">Reference proteome</keyword>
<proteinExistence type="predicted"/>
<dbReference type="Pfam" id="PF02470">
    <property type="entry name" value="MlaD"/>
    <property type="match status" value="1"/>
</dbReference>
<feature type="domain" description="Mce/MlaD" evidence="2">
    <location>
        <begin position="58"/>
        <end position="123"/>
    </location>
</feature>
<evidence type="ECO:0000313" key="4">
    <source>
        <dbReference type="Proteomes" id="UP000535543"/>
    </source>
</evidence>
<accession>A0A848KGZ8</accession>
<dbReference type="PANTHER" id="PTHR33371">
    <property type="entry name" value="INTERMEMBRANE PHOSPHOLIPID TRANSPORT SYSTEM BINDING PROTEIN MLAD-RELATED"/>
    <property type="match status" value="1"/>
</dbReference>
<dbReference type="RefSeq" id="WP_169590310.1">
    <property type="nucleotide sequence ID" value="NZ_VCQU01000007.1"/>
</dbReference>
<feature type="transmembrane region" description="Helical" evidence="1">
    <location>
        <begin position="21"/>
        <end position="39"/>
    </location>
</feature>
<dbReference type="AlphaFoldDB" id="A0A848KGZ8"/>
<organism evidence="3 4">
    <name type="scientific">Antrihabitans stalactiti</name>
    <dbReference type="NCBI Taxonomy" id="2584121"/>
    <lineage>
        <taxon>Bacteria</taxon>
        <taxon>Bacillati</taxon>
        <taxon>Actinomycetota</taxon>
        <taxon>Actinomycetes</taxon>
        <taxon>Mycobacteriales</taxon>
        <taxon>Nocardiaceae</taxon>
        <taxon>Antrihabitans</taxon>
    </lineage>
</organism>
<keyword evidence="1" id="KW-0812">Transmembrane</keyword>
<reference evidence="3 4" key="2">
    <citation type="submission" date="2020-06" db="EMBL/GenBank/DDBJ databases">
        <title>Antribacter stalactiti gen. nov., sp. nov., a new member of the family Nacardiaceae isolated from a cave.</title>
        <authorList>
            <person name="Kim I.S."/>
        </authorList>
    </citation>
    <scope>NUCLEOTIDE SEQUENCE [LARGE SCALE GENOMIC DNA]</scope>
    <source>
        <strain evidence="3 4">YC2-7</strain>
    </source>
</reference>
<evidence type="ECO:0000256" key="1">
    <source>
        <dbReference type="SAM" id="Phobius"/>
    </source>
</evidence>
<dbReference type="Proteomes" id="UP000535543">
    <property type="component" value="Unassembled WGS sequence"/>
</dbReference>
<dbReference type="EMBL" id="VCQU01000007">
    <property type="protein sequence ID" value="NMN97441.1"/>
    <property type="molecule type" value="Genomic_DNA"/>
</dbReference>